<evidence type="ECO:0000256" key="7">
    <source>
        <dbReference type="ARBA" id="ARBA00025556"/>
    </source>
</evidence>
<evidence type="ECO:0000313" key="11">
    <source>
        <dbReference type="Proteomes" id="UP000243459"/>
    </source>
</evidence>
<reference evidence="11" key="1">
    <citation type="journal article" date="2017" name="Nat. Commun.">
        <title>The asparagus genome sheds light on the origin and evolution of a young Y chromosome.</title>
        <authorList>
            <person name="Harkess A."/>
            <person name="Zhou J."/>
            <person name="Xu C."/>
            <person name="Bowers J.E."/>
            <person name="Van der Hulst R."/>
            <person name="Ayyampalayam S."/>
            <person name="Mercati F."/>
            <person name="Riccardi P."/>
            <person name="McKain M.R."/>
            <person name="Kakrana A."/>
            <person name="Tang H."/>
            <person name="Ray J."/>
            <person name="Groenendijk J."/>
            <person name="Arikit S."/>
            <person name="Mathioni S.M."/>
            <person name="Nakano M."/>
            <person name="Shan H."/>
            <person name="Telgmann-Rauber A."/>
            <person name="Kanno A."/>
            <person name="Yue Z."/>
            <person name="Chen H."/>
            <person name="Li W."/>
            <person name="Chen Y."/>
            <person name="Xu X."/>
            <person name="Zhang Y."/>
            <person name="Luo S."/>
            <person name="Chen H."/>
            <person name="Gao J."/>
            <person name="Mao Z."/>
            <person name="Pires J.C."/>
            <person name="Luo M."/>
            <person name="Kudrna D."/>
            <person name="Wing R.A."/>
            <person name="Meyers B.C."/>
            <person name="Yi K."/>
            <person name="Kong H."/>
            <person name="Lavrijsen P."/>
            <person name="Sunseri F."/>
            <person name="Falavigna A."/>
            <person name="Ye Y."/>
            <person name="Leebens-Mack J.H."/>
            <person name="Chen G."/>
        </authorList>
    </citation>
    <scope>NUCLEOTIDE SEQUENCE [LARGE SCALE GENOMIC DNA]</scope>
    <source>
        <strain evidence="11">cv. DH0086</strain>
    </source>
</reference>
<feature type="domain" description="Ribulose bisphosphate carboxylase/oxygenase activase AAA helical" evidence="9">
    <location>
        <begin position="252"/>
        <end position="311"/>
    </location>
</feature>
<gene>
    <name evidence="10" type="ORF">A4U43_C07F510</name>
</gene>
<evidence type="ECO:0000256" key="2">
    <source>
        <dbReference type="ARBA" id="ARBA00022528"/>
    </source>
</evidence>
<protein>
    <recommendedName>
        <fullName evidence="9">Ribulose bisphosphate carboxylase/oxygenase activase AAA helical domain-containing protein</fullName>
    </recommendedName>
</protein>
<evidence type="ECO:0000256" key="4">
    <source>
        <dbReference type="ARBA" id="ARBA00022741"/>
    </source>
</evidence>
<dbReference type="EMBL" id="CM007387">
    <property type="protein sequence ID" value="ONK62115.1"/>
    <property type="molecule type" value="Genomic_DNA"/>
</dbReference>
<dbReference type="AlphaFoldDB" id="A0A5P1E890"/>
<keyword evidence="3" id="KW-0934">Plastid</keyword>
<evidence type="ECO:0000313" key="10">
    <source>
        <dbReference type="EMBL" id="ONK62115.1"/>
    </source>
</evidence>
<dbReference type="Gene3D" id="1.10.8.1070">
    <property type="match status" value="1"/>
</dbReference>
<dbReference type="GO" id="GO:0009570">
    <property type="term" value="C:chloroplast stroma"/>
    <property type="evidence" value="ECO:0007669"/>
    <property type="project" value="UniProtKB-SubCell"/>
</dbReference>
<name>A0A5P1E890_ASPOF</name>
<evidence type="ECO:0000259" key="9">
    <source>
        <dbReference type="Pfam" id="PF21228"/>
    </source>
</evidence>
<dbReference type="GO" id="GO:0046863">
    <property type="term" value="F:ribulose-1,5-bisphosphate carboxylase/oxygenase activator activity"/>
    <property type="evidence" value="ECO:0007669"/>
    <property type="project" value="TreeGrafter"/>
</dbReference>
<keyword evidence="4" id="KW-0547">Nucleotide-binding</keyword>
<evidence type="ECO:0000256" key="3">
    <source>
        <dbReference type="ARBA" id="ARBA00022640"/>
    </source>
</evidence>
<comment type="similarity">
    <text evidence="8">Belongs to the RuBisCO activase family.</text>
</comment>
<dbReference type="Gramene" id="ONK62115">
    <property type="protein sequence ID" value="ONK62115"/>
    <property type="gene ID" value="A4U43_C07F510"/>
</dbReference>
<proteinExistence type="inferred from homology"/>
<dbReference type="InterPro" id="IPR044960">
    <property type="entry name" value="RCA-like"/>
</dbReference>
<dbReference type="PANTHER" id="PTHR32429">
    <property type="match status" value="1"/>
</dbReference>
<keyword evidence="11" id="KW-1185">Reference proteome</keyword>
<keyword evidence="6" id="KW-0809">Transit peptide</keyword>
<evidence type="ECO:0000256" key="5">
    <source>
        <dbReference type="ARBA" id="ARBA00022840"/>
    </source>
</evidence>
<dbReference type="PANTHER" id="PTHR32429:SF32">
    <property type="entry name" value="RIBULOSE BISPHOSPHATE CARBOXYLASE_OXYGENASE ACTIVASE, CHLOROPLASTIC"/>
    <property type="match status" value="1"/>
</dbReference>
<dbReference type="GO" id="GO:0009579">
    <property type="term" value="C:thylakoid"/>
    <property type="evidence" value="ECO:0007669"/>
    <property type="project" value="TreeGrafter"/>
</dbReference>
<dbReference type="GO" id="GO:0005524">
    <property type="term" value="F:ATP binding"/>
    <property type="evidence" value="ECO:0007669"/>
    <property type="project" value="UniProtKB-KW"/>
</dbReference>
<organism evidence="10 11">
    <name type="scientific">Asparagus officinalis</name>
    <name type="common">Garden asparagus</name>
    <dbReference type="NCBI Taxonomy" id="4686"/>
    <lineage>
        <taxon>Eukaryota</taxon>
        <taxon>Viridiplantae</taxon>
        <taxon>Streptophyta</taxon>
        <taxon>Embryophyta</taxon>
        <taxon>Tracheophyta</taxon>
        <taxon>Spermatophyta</taxon>
        <taxon>Magnoliopsida</taxon>
        <taxon>Liliopsida</taxon>
        <taxon>Asparagales</taxon>
        <taxon>Asparagaceae</taxon>
        <taxon>Asparagoideae</taxon>
        <taxon>Asparagus</taxon>
    </lineage>
</organism>
<accession>A0A5P1E890</accession>
<comment type="function">
    <text evidence="7">Activation of RuBisCO (ribulose-1,5-bisphosphate carboxylase/oxygenase; EC 4.1.1.39) involves the ATP-dependent carboxylation of the epsilon-amino group of lysine leading to a carbamate structure.</text>
</comment>
<dbReference type="InterPro" id="IPR048571">
    <property type="entry name" value="RuBisCO_activase_AAA_helical"/>
</dbReference>
<sequence length="342" mass="37349">MDSNKEGVEWWRRWMVKSGGENGGGMPAAEVHTSRTTAIGGGPRFLHVSSQSQQSNLGLDTYTNRIQSPSFQMATAVSTVGSVNRVLLSLHGSSSGASAPSSAFLGNSLKKGSSGVSHGRVSTCTFKVMAADLDESKQTSKDRWRGLAYDMSDDQQDITRGKGMVNPLFQAPMGDGTHEAVLSSYEYISQGLRQYNFDNTMDGYYIAPAFMDKLVVHITKNFMNLPNIKVPLILGIWGGKGQGKSFQCELVFAKMGIKVYDDKVRKWIAEVGVEKVGKKLVNSLEGPPTFEQPKMTLSKLMEYGNMLVQEQENVKRVQLADTYLSEAALGNANEDAMKAGTF</sequence>
<dbReference type="OMA" id="MVDSKFQ"/>
<evidence type="ECO:0000256" key="6">
    <source>
        <dbReference type="ARBA" id="ARBA00022946"/>
    </source>
</evidence>
<evidence type="ECO:0000256" key="1">
    <source>
        <dbReference type="ARBA" id="ARBA00004470"/>
    </source>
</evidence>
<evidence type="ECO:0000256" key="8">
    <source>
        <dbReference type="ARBA" id="ARBA00025781"/>
    </source>
</evidence>
<dbReference type="Proteomes" id="UP000243459">
    <property type="component" value="Chromosome 7"/>
</dbReference>
<dbReference type="Pfam" id="PF21228">
    <property type="entry name" value="RuBisCO_activase_AAA_helical"/>
    <property type="match status" value="1"/>
</dbReference>
<comment type="subcellular location">
    <subcellularLocation>
        <location evidence="1">Plastid</location>
        <location evidence="1">Chloroplast stroma</location>
    </subcellularLocation>
</comment>
<keyword evidence="2" id="KW-0150">Chloroplast</keyword>
<keyword evidence="5" id="KW-0067">ATP-binding</keyword>